<dbReference type="SUPFAM" id="SSF55729">
    <property type="entry name" value="Acyl-CoA N-acyltransferases (Nat)"/>
    <property type="match status" value="1"/>
</dbReference>
<dbReference type="EMBL" id="CEKZ01000003">
    <property type="protein sequence ID" value="CEQ02662.1"/>
    <property type="molecule type" value="Genomic_DNA"/>
</dbReference>
<dbReference type="AlphaFoldDB" id="A0A0C7G3W0"/>
<feature type="domain" description="N-acetyltransferase" evidence="1">
    <location>
        <begin position="2"/>
        <end position="134"/>
    </location>
</feature>
<dbReference type="CDD" id="cd04301">
    <property type="entry name" value="NAT_SF"/>
    <property type="match status" value="1"/>
</dbReference>
<dbReference type="PANTHER" id="PTHR43233">
    <property type="entry name" value="FAMILY N-ACETYLTRANSFERASE, PUTATIVE (AFU_ORTHOLOGUE AFUA_6G03350)-RELATED"/>
    <property type="match status" value="1"/>
</dbReference>
<dbReference type="PANTHER" id="PTHR43233:SF1">
    <property type="entry name" value="FAMILY N-ACETYLTRANSFERASE, PUTATIVE (AFU_ORTHOLOGUE AFUA_6G03350)-RELATED"/>
    <property type="match status" value="1"/>
</dbReference>
<dbReference type="Proteomes" id="UP000049127">
    <property type="component" value="Unassembled WGS sequence"/>
</dbReference>
<dbReference type="RefSeq" id="WP_055341323.1">
    <property type="nucleotide sequence ID" value="NZ_CDNI01000003.1"/>
</dbReference>
<dbReference type="PROSITE" id="PS51186">
    <property type="entry name" value="GNAT"/>
    <property type="match status" value="1"/>
</dbReference>
<dbReference type="Gene3D" id="3.40.630.30">
    <property type="match status" value="1"/>
</dbReference>
<reference evidence="2 3" key="1">
    <citation type="submission" date="2015-01" db="EMBL/GenBank/DDBJ databases">
        <authorList>
            <person name="Aslett A.Martin."/>
            <person name="De Silva Nishadi"/>
        </authorList>
    </citation>
    <scope>NUCLEOTIDE SEQUENCE [LARGE SCALE GENOMIC DNA]</scope>
    <source>
        <strain evidence="2 3">R28058</strain>
    </source>
</reference>
<dbReference type="Pfam" id="PF00583">
    <property type="entry name" value="Acetyltransf_1"/>
    <property type="match status" value="1"/>
</dbReference>
<dbReference type="InterPro" id="IPR053144">
    <property type="entry name" value="Acetyltransferase_Butenolide"/>
</dbReference>
<name>A0A0C7G3W0_PARSO</name>
<sequence length="134" mass="15828">MINYKEFDSSMIEEIKDIYKKESWNAYLKDDEKLIRAFDNSLYTMGAFDNCKLVGFIRCVGDGEHILVVQDLIVEPKYQQRGIGTYLFKTIMQKYSNVRMFMVVTDLADIVDNKFYKSFNLKKLEDINMVGYIR</sequence>
<evidence type="ECO:0000259" key="1">
    <source>
        <dbReference type="PROSITE" id="PS51186"/>
    </source>
</evidence>
<dbReference type="InterPro" id="IPR016181">
    <property type="entry name" value="Acyl_CoA_acyltransferase"/>
</dbReference>
<evidence type="ECO:0000313" key="2">
    <source>
        <dbReference type="EMBL" id="CEQ02662.1"/>
    </source>
</evidence>
<dbReference type="InterPro" id="IPR000182">
    <property type="entry name" value="GNAT_dom"/>
</dbReference>
<dbReference type="GO" id="GO:0016747">
    <property type="term" value="F:acyltransferase activity, transferring groups other than amino-acyl groups"/>
    <property type="evidence" value="ECO:0007669"/>
    <property type="project" value="InterPro"/>
</dbReference>
<keyword evidence="2" id="KW-0808">Transferase</keyword>
<proteinExistence type="predicted"/>
<organism evidence="2 3">
    <name type="scientific">Paraclostridium sordellii</name>
    <name type="common">Clostridium sordellii</name>
    <dbReference type="NCBI Taxonomy" id="1505"/>
    <lineage>
        <taxon>Bacteria</taxon>
        <taxon>Bacillati</taxon>
        <taxon>Bacillota</taxon>
        <taxon>Clostridia</taxon>
        <taxon>Peptostreptococcales</taxon>
        <taxon>Peptostreptococcaceae</taxon>
        <taxon>Paraclostridium</taxon>
    </lineage>
</organism>
<evidence type="ECO:0000313" key="3">
    <source>
        <dbReference type="Proteomes" id="UP000049127"/>
    </source>
</evidence>
<gene>
    <name evidence="2" type="ORF">R28058_03951</name>
</gene>
<accession>A0A0C7G3W0</accession>
<protein>
    <submittedName>
        <fullName evidence="2">Acetyltransferase</fullName>
    </submittedName>
</protein>